<dbReference type="OMA" id="KEPHFHP"/>
<dbReference type="Proteomes" id="UP000009170">
    <property type="component" value="Unassembled WGS sequence"/>
</dbReference>
<feature type="chain" id="PRO_5030174949" evidence="2">
    <location>
        <begin position="26"/>
        <end position="289"/>
    </location>
</feature>
<dbReference type="EMBL" id="KZ155776">
    <property type="protein sequence ID" value="OUS47826.1"/>
    <property type="molecule type" value="Genomic_DNA"/>
</dbReference>
<dbReference type="Proteomes" id="UP000195557">
    <property type="component" value="Unassembled WGS sequence"/>
</dbReference>
<reference evidence="4 6" key="1">
    <citation type="journal article" date="2006" name="Proc. Natl. Acad. Sci. U.S.A.">
        <title>Genome analysis of the smallest free-living eukaryote Ostreococcus tauri unveils many unique features.</title>
        <authorList>
            <person name="Derelle E."/>
            <person name="Ferraz C."/>
            <person name="Rombauts S."/>
            <person name="Rouze P."/>
            <person name="Worden A.Z."/>
            <person name="Robbens S."/>
            <person name="Partensky F."/>
            <person name="Degroeve S."/>
            <person name="Echeynie S."/>
            <person name="Cooke R."/>
            <person name="Saeys Y."/>
            <person name="Wuyts J."/>
            <person name="Jabbari K."/>
            <person name="Bowler C."/>
            <person name="Panaud O."/>
            <person name="Piegu B."/>
            <person name="Ball S.G."/>
            <person name="Ral J.-P."/>
            <person name="Bouget F.-Y."/>
            <person name="Piganeau G."/>
            <person name="De Baets B."/>
            <person name="Picard A."/>
            <person name="Delseny M."/>
            <person name="Demaille J."/>
            <person name="Van de Peer Y."/>
            <person name="Moreau H."/>
        </authorList>
    </citation>
    <scope>NUCLEOTIDE SEQUENCE [LARGE SCALE GENOMIC DNA]</scope>
    <source>
        <strain evidence="4 6">OTTH0595</strain>
    </source>
</reference>
<evidence type="ECO:0000259" key="3">
    <source>
        <dbReference type="PROSITE" id="PS51184"/>
    </source>
</evidence>
<dbReference type="InterPro" id="IPR050910">
    <property type="entry name" value="JMJD6_ArgDemeth/LysHydrox"/>
</dbReference>
<evidence type="ECO:0000256" key="2">
    <source>
        <dbReference type="SAM" id="SignalP"/>
    </source>
</evidence>
<dbReference type="PROSITE" id="PS51184">
    <property type="entry name" value="JMJC"/>
    <property type="match status" value="1"/>
</dbReference>
<dbReference type="GeneID" id="9834468"/>
<dbReference type="KEGG" id="ota:OT_ostta05g03920"/>
<reference evidence="4" key="2">
    <citation type="journal article" date="2014" name="BMC Genomics">
        <title>An improved genome of the model marine alga Ostreococcus tauri unfolds by assessing Illumina de novo assemblies.</title>
        <authorList>
            <person name="Blanc-Mathieu R."/>
            <person name="Verhelst B."/>
            <person name="Derelle E."/>
            <person name="Rombauts S."/>
            <person name="Bouget F.Y."/>
            <person name="Carre I."/>
            <person name="Chateau A."/>
            <person name="Eyre-Walker A."/>
            <person name="Grimsley N."/>
            <person name="Moreau H."/>
            <person name="Piegu B."/>
            <person name="Rivals E."/>
            <person name="Schackwitz W."/>
            <person name="Van de Peer Y."/>
            <person name="Piganeau G."/>
        </authorList>
    </citation>
    <scope>NUCLEOTIDE SEQUENCE</scope>
    <source>
        <strain evidence="4">RCC4221</strain>
    </source>
</reference>
<sequence>MATASLMRASFASIVLSLVLACVSARAETRAWTRLNAEPFERRPCALQRYDASALDVKTFDDYFRASGVPVVVRGLTPLRARTLERVRREKLLEALGDEFVTLSSSNTHSRGRRRKTLRAYVEEDVRMSQRGSTDATETWYWFGEHVEEGGEMSRGLKEILETYENLPYVPRDADVAYSFGVGGGFSGVPFHTHGPGWSESLIGRKHWFLSAPSATPRFDPNVTTYEWALDALKRGELHEGGAILECTVNEGEAIYFPPNWWHATLNLDESVFISSFVNYKSDARWEEL</sequence>
<accession>A0A454Y6F4</accession>
<organism evidence="4 6">
    <name type="scientific">Ostreococcus tauri</name>
    <name type="common">Marine green alga</name>
    <dbReference type="NCBI Taxonomy" id="70448"/>
    <lineage>
        <taxon>Eukaryota</taxon>
        <taxon>Viridiplantae</taxon>
        <taxon>Chlorophyta</taxon>
        <taxon>Mamiellophyceae</taxon>
        <taxon>Mamiellales</taxon>
        <taxon>Bathycoccaceae</taxon>
        <taxon>Ostreococcus</taxon>
    </lineage>
</organism>
<comment type="similarity">
    <text evidence="1">Belongs to the JARID1 histone demethylase family.</text>
</comment>
<feature type="domain" description="JmjC" evidence="3">
    <location>
        <begin position="156"/>
        <end position="289"/>
    </location>
</feature>
<evidence type="ECO:0000313" key="4">
    <source>
        <dbReference type="EMBL" id="CAL54152.1"/>
    </source>
</evidence>
<dbReference type="Pfam" id="PF13621">
    <property type="entry name" value="Cupin_8"/>
    <property type="match status" value="1"/>
</dbReference>
<evidence type="ECO:0000313" key="6">
    <source>
        <dbReference type="Proteomes" id="UP000009170"/>
    </source>
</evidence>
<dbReference type="RefSeq" id="XP_003079494.1">
    <property type="nucleotide sequence ID" value="XM_003079446.1"/>
</dbReference>
<dbReference type="AlphaFoldDB" id="Q018M3"/>
<dbReference type="Gene3D" id="2.60.120.650">
    <property type="entry name" value="Cupin"/>
    <property type="match status" value="1"/>
</dbReference>
<keyword evidence="2" id="KW-0732">Signal</keyword>
<dbReference type="GO" id="GO:0000987">
    <property type="term" value="F:cis-regulatory region sequence-specific DNA binding"/>
    <property type="evidence" value="ECO:0007669"/>
    <property type="project" value="TreeGrafter"/>
</dbReference>
<dbReference type="InterPro" id="IPR003347">
    <property type="entry name" value="JmjC_dom"/>
</dbReference>
<evidence type="ECO:0000256" key="1">
    <source>
        <dbReference type="ARBA" id="ARBA00006801"/>
    </source>
</evidence>
<evidence type="ECO:0000313" key="5">
    <source>
        <dbReference type="EMBL" id="OUS47826.1"/>
    </source>
</evidence>
<feature type="signal peptide" evidence="2">
    <location>
        <begin position="1"/>
        <end position="25"/>
    </location>
</feature>
<gene>
    <name evidence="5" type="ORF">BE221DRAFT_69669</name>
    <name evidence="4" type="ORF">OT_ostta05g03920</name>
</gene>
<dbReference type="SUPFAM" id="SSF51197">
    <property type="entry name" value="Clavaminate synthase-like"/>
    <property type="match status" value="1"/>
</dbReference>
<dbReference type="InterPro" id="IPR041667">
    <property type="entry name" value="Cupin_8"/>
</dbReference>
<accession>A0A1Y5IE59</accession>
<dbReference type="InParanoid" id="Q018M3"/>
<protein>
    <submittedName>
        <fullName evidence="4">JmjC domain</fullName>
    </submittedName>
</protein>
<name>Q018M3_OSTTA</name>
<reference evidence="5" key="3">
    <citation type="submission" date="2017-04" db="EMBL/GenBank/DDBJ databases">
        <title>Population genomics of picophytoplankton unveils novel chromosome hypervariability.</title>
        <authorList>
            <consortium name="DOE Joint Genome Institute"/>
            <person name="Blanc-Mathieu R."/>
            <person name="Krasovec M."/>
            <person name="Hebrard M."/>
            <person name="Yau S."/>
            <person name="Desgranges E."/>
            <person name="Martin J."/>
            <person name="Schackwitz W."/>
            <person name="Kuo A."/>
            <person name="Salin G."/>
            <person name="Donnadieu C."/>
            <person name="Desdevises Y."/>
            <person name="Sanchez-Ferandin S."/>
            <person name="Moreau H."/>
            <person name="Rivals E."/>
            <person name="Grigoriev I.V."/>
            <person name="Grimsley N."/>
            <person name="Eyre-Walker A."/>
            <person name="Piganeau G."/>
        </authorList>
    </citation>
    <scope>NUCLEOTIDE SEQUENCE [LARGE SCALE GENOMIC DNA]</scope>
    <source>
        <strain evidence="5">RCC 1115</strain>
    </source>
</reference>
<accession>Q018M3</accession>
<dbReference type="PANTHER" id="PTHR12480">
    <property type="entry name" value="ARGININE DEMETHYLASE AND LYSYL-HYDROXYLASE JMJD"/>
    <property type="match status" value="1"/>
</dbReference>
<dbReference type="GO" id="GO:0005634">
    <property type="term" value="C:nucleus"/>
    <property type="evidence" value="ECO:0007669"/>
    <property type="project" value="TreeGrafter"/>
</dbReference>
<dbReference type="OrthoDB" id="438164at2759"/>
<keyword evidence="6" id="KW-1185">Reference proteome</keyword>
<dbReference type="PANTHER" id="PTHR12480:SF21">
    <property type="entry name" value="JMJC DOMAIN-CONTAINING PROTEIN 8"/>
    <property type="match status" value="1"/>
</dbReference>
<proteinExistence type="inferred from homology"/>
<dbReference type="EMBL" id="CAID01000005">
    <property type="protein sequence ID" value="CAL54152.1"/>
    <property type="molecule type" value="Genomic_DNA"/>
</dbReference>